<name>A0A168FWE5_CORDF</name>
<sequence length="754" mass="81765">MHFHHGPSTYSTIPSSPPASAVASASNMSSSPAGPYLSPSRTRRGKERRNPSVTPRRFGRFFTPRSSLPGGITLRLPLESLNSSDTNRRPVSPDSLASDALMSDPICSSPTENTVRGGTSKRHCPESSMQALKRRRGFRMDDLSLPELRLPGTASDIATEEGATLRSANDSLGDRRKATLNLFFKASRSGLRSIEEKSRPSTPDVISADVQDHAPLEGYKPQPIRKFRNRGFESQLLNREHGYSSYTGQQHFATPASDYRAETAAYYSRSTDLHQCTAYNGPGNTIPFSLASCHKAPVTAIGDEQGYVRLFNTTDGGNSTDSKVDIHIKAHDNAIMNLAFSDDDLRLATACGDRTGKILDVATQTVAIELSGGHYDSLRQIAFQKGQANGNTLATSDRAGRIQVWDLRCSPMPVSCFSTLGSESRILHRDTSLEPVSIKTVNTIDNSHERKINGSTNSASVTAVQWLPTGREHLLLSASEADATIKLWDTRYIKPRRQLGETPLAMTQAPTSHAWRSYGTTSMALSSDAARLYAVCKDSTVYAYSTAHLILGHAPALEDNAAKRKPGGAQGLGPLYGLKHDMFRVHSFYVKCAMRPSRIAGGPEVLAVGSSDFCAVLFPTDERYLRTSWAANAHLLPEARSGSFSTSSSFLSSTTPAATTPFCSTPSGGGGGSSTVPLYRAGTPLIRGHSREVTTMSWSHEGKLVTASDDYVVRQWQQDASAARHLRTVGEFGGERHMAGWADVAADWDIDDEE</sequence>
<accession>A0A168FWE5</accession>
<proteinExistence type="inferred from homology"/>
<reference evidence="8 9" key="1">
    <citation type="journal article" date="2016" name="Genome Biol. Evol.">
        <title>Divergent and convergent evolution of fungal pathogenicity.</title>
        <authorList>
            <person name="Shang Y."/>
            <person name="Xiao G."/>
            <person name="Zheng P."/>
            <person name="Cen K."/>
            <person name="Zhan S."/>
            <person name="Wang C."/>
        </authorList>
    </citation>
    <scope>NUCLEOTIDE SEQUENCE [LARGE SCALE GENOMIC DNA]</scope>
    <source>
        <strain evidence="8 9">RCEF 1005</strain>
    </source>
</reference>
<dbReference type="Pfam" id="PF00400">
    <property type="entry name" value="WD40"/>
    <property type="match status" value="3"/>
</dbReference>
<evidence type="ECO:0000256" key="3">
    <source>
        <dbReference type="ARBA" id="ARBA00022737"/>
    </source>
</evidence>
<evidence type="ECO:0000313" key="8">
    <source>
        <dbReference type="EMBL" id="OAA75704.1"/>
    </source>
</evidence>
<comment type="caution">
    <text evidence="8">The sequence shown here is derived from an EMBL/GenBank/DDBJ whole genome shotgun (WGS) entry which is preliminary data.</text>
</comment>
<dbReference type="Gene3D" id="2.130.10.10">
    <property type="entry name" value="YVTN repeat-like/Quinoprotein amine dehydrogenase"/>
    <property type="match status" value="3"/>
</dbReference>
<dbReference type="OrthoDB" id="2096344at2759"/>
<dbReference type="Proteomes" id="UP000076881">
    <property type="component" value="Unassembled WGS sequence"/>
</dbReference>
<evidence type="ECO:0000256" key="5">
    <source>
        <dbReference type="ARBA" id="ARBA00038344"/>
    </source>
</evidence>
<keyword evidence="4" id="KW-0833">Ubl conjugation pathway</keyword>
<dbReference type="PROSITE" id="PS00678">
    <property type="entry name" value="WD_REPEATS_1"/>
    <property type="match status" value="1"/>
</dbReference>
<dbReference type="PROSITE" id="PS50082">
    <property type="entry name" value="WD_REPEATS_2"/>
    <property type="match status" value="2"/>
</dbReference>
<dbReference type="STRING" id="1081108.A0A168FWE5"/>
<evidence type="ECO:0000256" key="2">
    <source>
        <dbReference type="ARBA" id="ARBA00022574"/>
    </source>
</evidence>
<feature type="repeat" description="WD" evidence="6">
    <location>
        <begin position="328"/>
        <end position="369"/>
    </location>
</feature>
<dbReference type="InterPro" id="IPR001680">
    <property type="entry name" value="WD40_rpt"/>
</dbReference>
<dbReference type="AlphaFoldDB" id="A0A168FWE5"/>
<evidence type="ECO:0000313" key="9">
    <source>
        <dbReference type="Proteomes" id="UP000076881"/>
    </source>
</evidence>
<dbReference type="GO" id="GO:0030674">
    <property type="term" value="F:protein-macromolecule adaptor activity"/>
    <property type="evidence" value="ECO:0007669"/>
    <property type="project" value="TreeGrafter"/>
</dbReference>
<comment type="pathway">
    <text evidence="1">Protein modification; protein ubiquitination.</text>
</comment>
<evidence type="ECO:0000256" key="7">
    <source>
        <dbReference type="SAM" id="MobiDB-lite"/>
    </source>
</evidence>
<dbReference type="GO" id="GO:0043161">
    <property type="term" value="P:proteasome-mediated ubiquitin-dependent protein catabolic process"/>
    <property type="evidence" value="ECO:0007669"/>
    <property type="project" value="TreeGrafter"/>
</dbReference>
<dbReference type="SUPFAM" id="SSF50978">
    <property type="entry name" value="WD40 repeat-like"/>
    <property type="match status" value="1"/>
</dbReference>
<keyword evidence="3" id="KW-0677">Repeat</keyword>
<feature type="compositionally biased region" description="Low complexity" evidence="7">
    <location>
        <begin position="7"/>
        <end position="33"/>
    </location>
</feature>
<evidence type="ECO:0000256" key="4">
    <source>
        <dbReference type="ARBA" id="ARBA00022786"/>
    </source>
</evidence>
<evidence type="ECO:0000256" key="1">
    <source>
        <dbReference type="ARBA" id="ARBA00004906"/>
    </source>
</evidence>
<gene>
    <name evidence="8" type="ORF">LEL_07692</name>
</gene>
<keyword evidence="2 6" id="KW-0853">WD repeat</keyword>
<dbReference type="InterPro" id="IPR015943">
    <property type="entry name" value="WD40/YVTN_repeat-like_dom_sf"/>
</dbReference>
<feature type="region of interest" description="Disordered" evidence="7">
    <location>
        <begin position="1"/>
        <end position="66"/>
    </location>
</feature>
<organism evidence="8 9">
    <name type="scientific">Akanthomyces lecanii RCEF 1005</name>
    <dbReference type="NCBI Taxonomy" id="1081108"/>
    <lineage>
        <taxon>Eukaryota</taxon>
        <taxon>Fungi</taxon>
        <taxon>Dikarya</taxon>
        <taxon>Ascomycota</taxon>
        <taxon>Pezizomycotina</taxon>
        <taxon>Sordariomycetes</taxon>
        <taxon>Hypocreomycetidae</taxon>
        <taxon>Hypocreales</taxon>
        <taxon>Cordycipitaceae</taxon>
        <taxon>Akanthomyces</taxon>
        <taxon>Cordyceps confragosa</taxon>
    </lineage>
</organism>
<keyword evidence="9" id="KW-1185">Reference proteome</keyword>
<feature type="repeat" description="WD" evidence="6">
    <location>
        <begin position="686"/>
        <end position="717"/>
    </location>
</feature>
<comment type="similarity">
    <text evidence="5">Belongs to the WD repeat cdt2 family.</text>
</comment>
<feature type="region of interest" description="Disordered" evidence="7">
    <location>
        <begin position="79"/>
        <end position="132"/>
    </location>
</feature>
<dbReference type="InterPro" id="IPR036322">
    <property type="entry name" value="WD40_repeat_dom_sf"/>
</dbReference>
<dbReference type="PROSITE" id="PS50294">
    <property type="entry name" value="WD_REPEATS_REGION"/>
    <property type="match status" value="1"/>
</dbReference>
<dbReference type="SMART" id="SM00320">
    <property type="entry name" value="WD40"/>
    <property type="match status" value="5"/>
</dbReference>
<dbReference type="InterPro" id="IPR051865">
    <property type="entry name" value="WD-repeat_CDT2_adapter"/>
</dbReference>
<dbReference type="EMBL" id="AZHF01000005">
    <property type="protein sequence ID" value="OAA75704.1"/>
    <property type="molecule type" value="Genomic_DNA"/>
</dbReference>
<dbReference type="GO" id="GO:0005634">
    <property type="term" value="C:nucleus"/>
    <property type="evidence" value="ECO:0007669"/>
    <property type="project" value="TreeGrafter"/>
</dbReference>
<dbReference type="PANTHER" id="PTHR22852:SF0">
    <property type="entry name" value="DENTICLELESS PROTEIN HOMOLOG"/>
    <property type="match status" value="1"/>
</dbReference>
<evidence type="ECO:0000256" key="6">
    <source>
        <dbReference type="PROSITE-ProRule" id="PRU00221"/>
    </source>
</evidence>
<feature type="compositionally biased region" description="Polar residues" evidence="7">
    <location>
        <begin position="106"/>
        <end position="117"/>
    </location>
</feature>
<dbReference type="PANTHER" id="PTHR22852">
    <property type="entry name" value="LETHAL 2 DENTICLELESS PROTEIN RETINOIC ACID-REGULATED NUCLEAR MATRIX-ASSOCIATED PROTEIN"/>
    <property type="match status" value="1"/>
</dbReference>
<protein>
    <submittedName>
        <fullName evidence="8">WD domain protein</fullName>
    </submittedName>
</protein>
<feature type="compositionally biased region" description="Low complexity" evidence="7">
    <location>
        <begin position="54"/>
        <end position="65"/>
    </location>
</feature>
<dbReference type="InterPro" id="IPR019775">
    <property type="entry name" value="WD40_repeat_CS"/>
</dbReference>